<dbReference type="Gene3D" id="3.30.40.10">
    <property type="entry name" value="Zinc/RING finger domain, C3HC4 (zinc finger)"/>
    <property type="match status" value="1"/>
</dbReference>
<dbReference type="PANTHER" id="PTHR15710:SF243">
    <property type="entry name" value="E3 UBIQUITIN-PROTEIN LIGASE PRAJA-2 ISOFORM X1"/>
    <property type="match status" value="1"/>
</dbReference>
<dbReference type="SMART" id="SM00184">
    <property type="entry name" value="RING"/>
    <property type="match status" value="1"/>
</dbReference>
<comment type="caution">
    <text evidence="7">The sequence shown here is derived from an EMBL/GenBank/DDBJ whole genome shotgun (WGS) entry which is preliminary data.</text>
</comment>
<organism evidence="7 8">
    <name type="scientific">Euplotes crassus</name>
    <dbReference type="NCBI Taxonomy" id="5936"/>
    <lineage>
        <taxon>Eukaryota</taxon>
        <taxon>Sar</taxon>
        <taxon>Alveolata</taxon>
        <taxon>Ciliophora</taxon>
        <taxon>Intramacronucleata</taxon>
        <taxon>Spirotrichea</taxon>
        <taxon>Hypotrichia</taxon>
        <taxon>Euplotida</taxon>
        <taxon>Euplotidae</taxon>
        <taxon>Moneuplotes</taxon>
    </lineage>
</organism>
<dbReference type="EMBL" id="CAMPGE010017390">
    <property type="protein sequence ID" value="CAI2375882.1"/>
    <property type="molecule type" value="Genomic_DNA"/>
</dbReference>
<dbReference type="Pfam" id="PF13639">
    <property type="entry name" value="zf-RING_2"/>
    <property type="match status" value="1"/>
</dbReference>
<dbReference type="SUPFAM" id="SSF57850">
    <property type="entry name" value="RING/U-box"/>
    <property type="match status" value="1"/>
</dbReference>
<dbReference type="PANTHER" id="PTHR15710">
    <property type="entry name" value="E3 UBIQUITIN-PROTEIN LIGASE PRAJA"/>
    <property type="match status" value="1"/>
</dbReference>
<evidence type="ECO:0000256" key="2">
    <source>
        <dbReference type="ARBA" id="ARBA00022771"/>
    </source>
</evidence>
<evidence type="ECO:0000256" key="3">
    <source>
        <dbReference type="ARBA" id="ARBA00022833"/>
    </source>
</evidence>
<evidence type="ECO:0000259" key="6">
    <source>
        <dbReference type="PROSITE" id="PS50089"/>
    </source>
</evidence>
<dbReference type="GO" id="GO:0016567">
    <property type="term" value="P:protein ubiquitination"/>
    <property type="evidence" value="ECO:0007669"/>
    <property type="project" value="TreeGrafter"/>
</dbReference>
<dbReference type="PROSITE" id="PS50089">
    <property type="entry name" value="ZF_RING_2"/>
    <property type="match status" value="1"/>
</dbReference>
<gene>
    <name evidence="7" type="ORF">ECRASSUSDP1_LOCUS17248</name>
</gene>
<evidence type="ECO:0000256" key="1">
    <source>
        <dbReference type="ARBA" id="ARBA00022723"/>
    </source>
</evidence>
<accession>A0AAD1XNF5</accession>
<keyword evidence="2 4" id="KW-0863">Zinc-finger</keyword>
<dbReference type="AlphaFoldDB" id="A0AAD1XNF5"/>
<reference evidence="7" key="1">
    <citation type="submission" date="2023-07" db="EMBL/GenBank/DDBJ databases">
        <authorList>
            <consortium name="AG Swart"/>
            <person name="Singh M."/>
            <person name="Singh A."/>
            <person name="Seah K."/>
            <person name="Emmerich C."/>
        </authorList>
    </citation>
    <scope>NUCLEOTIDE SEQUENCE</scope>
    <source>
        <strain evidence="7">DP1</strain>
    </source>
</reference>
<evidence type="ECO:0000313" key="7">
    <source>
        <dbReference type="EMBL" id="CAI2375882.1"/>
    </source>
</evidence>
<protein>
    <recommendedName>
        <fullName evidence="6">RING-type domain-containing protein</fullName>
    </recommendedName>
</protein>
<name>A0AAD1XNF5_EUPCR</name>
<dbReference type="InterPro" id="IPR013083">
    <property type="entry name" value="Znf_RING/FYVE/PHD"/>
</dbReference>
<dbReference type="GO" id="GO:0005737">
    <property type="term" value="C:cytoplasm"/>
    <property type="evidence" value="ECO:0007669"/>
    <property type="project" value="TreeGrafter"/>
</dbReference>
<sequence length="279" mass="31873">MEHNEEENKSEMQAYRCLKCNKNFIVPKDLCVCPHCLEGFIEEINQDEVQDIPQPRDEPMEEDDQFPDINNYPPIPSFGVGLLRGILGGGVPSHRPRQRPSHRLRRHRDSSNSSSESNDLPMHGIRMPEMPEFPMMPQSEPGRGQNYFRVRSIDGQPVQIVFGSGGSSRMMNMGSEGMEPSNFRNFFERLLNNFGLQNRSDQQPASQETIENLKEIEISEDHYDTEGGEPKPPACAICTDEMAEKAIELPCKHLFHKECISKWIEIHHICPVCRKPVEG</sequence>
<dbReference type="GO" id="GO:0061630">
    <property type="term" value="F:ubiquitin protein ligase activity"/>
    <property type="evidence" value="ECO:0007669"/>
    <property type="project" value="TreeGrafter"/>
</dbReference>
<evidence type="ECO:0000256" key="4">
    <source>
        <dbReference type="PROSITE-ProRule" id="PRU00175"/>
    </source>
</evidence>
<feature type="compositionally biased region" description="Basic residues" evidence="5">
    <location>
        <begin position="94"/>
        <end position="108"/>
    </location>
</feature>
<evidence type="ECO:0000256" key="5">
    <source>
        <dbReference type="SAM" id="MobiDB-lite"/>
    </source>
</evidence>
<dbReference type="InterPro" id="IPR001841">
    <property type="entry name" value="Znf_RING"/>
</dbReference>
<feature type="region of interest" description="Disordered" evidence="5">
    <location>
        <begin position="47"/>
        <end position="66"/>
    </location>
</feature>
<keyword evidence="3" id="KW-0862">Zinc</keyword>
<feature type="domain" description="RING-type" evidence="6">
    <location>
        <begin position="235"/>
        <end position="274"/>
    </location>
</feature>
<evidence type="ECO:0000313" key="8">
    <source>
        <dbReference type="Proteomes" id="UP001295684"/>
    </source>
</evidence>
<dbReference type="Proteomes" id="UP001295684">
    <property type="component" value="Unassembled WGS sequence"/>
</dbReference>
<proteinExistence type="predicted"/>
<dbReference type="GO" id="GO:0008270">
    <property type="term" value="F:zinc ion binding"/>
    <property type="evidence" value="ECO:0007669"/>
    <property type="project" value="UniProtKB-KW"/>
</dbReference>
<feature type="region of interest" description="Disordered" evidence="5">
    <location>
        <begin position="89"/>
        <end position="129"/>
    </location>
</feature>
<keyword evidence="1" id="KW-0479">Metal-binding</keyword>
<keyword evidence="8" id="KW-1185">Reference proteome</keyword>